<dbReference type="HOGENOM" id="CLU_2901981_0_0_14"/>
<evidence type="ECO:0000313" key="2">
    <source>
        <dbReference type="Proteomes" id="UP000014984"/>
    </source>
</evidence>
<name>S5MCA5_9MOLU</name>
<dbReference type="STRING" id="1276220.STAIW_v1c07640"/>
<dbReference type="InterPro" id="IPR001360">
    <property type="entry name" value="Glyco_hydro_1"/>
</dbReference>
<dbReference type="Gene3D" id="3.20.20.80">
    <property type="entry name" value="Glycosidases"/>
    <property type="match status" value="1"/>
</dbReference>
<dbReference type="PATRIC" id="fig|1276220.3.peg.780"/>
<dbReference type="KEGG" id="stai:STAIW_v1c07640"/>
<dbReference type="GO" id="GO:0005975">
    <property type="term" value="P:carbohydrate metabolic process"/>
    <property type="evidence" value="ECO:0007669"/>
    <property type="project" value="InterPro"/>
</dbReference>
<dbReference type="EMBL" id="CP005074">
    <property type="protein sequence ID" value="AGR41368.1"/>
    <property type="molecule type" value="Genomic_DNA"/>
</dbReference>
<keyword evidence="2" id="KW-1185">Reference proteome</keyword>
<dbReference type="GO" id="GO:0004553">
    <property type="term" value="F:hydrolase activity, hydrolyzing O-glycosyl compounds"/>
    <property type="evidence" value="ECO:0007669"/>
    <property type="project" value="InterPro"/>
</dbReference>
<dbReference type="SUPFAM" id="SSF51445">
    <property type="entry name" value="(Trans)glycosidases"/>
    <property type="match status" value="1"/>
</dbReference>
<dbReference type="InterPro" id="IPR017853">
    <property type="entry name" value="GH"/>
</dbReference>
<dbReference type="eggNOG" id="COG2723">
    <property type="taxonomic scope" value="Bacteria"/>
</dbReference>
<organism evidence="1 2">
    <name type="scientific">Spiroplasma taiwanense CT-1</name>
    <dbReference type="NCBI Taxonomy" id="1276220"/>
    <lineage>
        <taxon>Bacteria</taxon>
        <taxon>Bacillati</taxon>
        <taxon>Mycoplasmatota</taxon>
        <taxon>Mollicutes</taxon>
        <taxon>Entomoplasmatales</taxon>
        <taxon>Spiroplasmataceae</taxon>
        <taxon>Spiroplasma</taxon>
    </lineage>
</organism>
<dbReference type="Pfam" id="PF00232">
    <property type="entry name" value="Glyco_hydro_1"/>
    <property type="match status" value="1"/>
</dbReference>
<protein>
    <submittedName>
        <fullName evidence="1">Uncharacterized protein</fullName>
    </submittedName>
</protein>
<dbReference type="AlphaFoldDB" id="S5MCA5"/>
<gene>
    <name evidence="1" type="ORF">STAIW_v1c07640</name>
</gene>
<sequence>MDMFNWTNGYNKRYGLFYVDFENQKRYEKLLAYWWLEKTKQDRLDTKVDLDKLLDNVEKNLL</sequence>
<accession>S5MCA5</accession>
<reference evidence="1 2" key="1">
    <citation type="journal article" date="2013" name="Genome Biol. Evol.">
        <title>Comparison of metabolic capacities and inference of gene content evolution in mosquito-associated Spiroplasma diminutum and S. taiwanense.</title>
        <authorList>
            <person name="Lo W.S."/>
            <person name="Ku C."/>
            <person name="Chen L.L."/>
            <person name="Chang T.H."/>
            <person name="Kuo C.H."/>
        </authorList>
    </citation>
    <scope>NUCLEOTIDE SEQUENCE [LARGE SCALE GENOMIC DNA]</scope>
    <source>
        <strain evidence="1">CT-1</strain>
    </source>
</reference>
<evidence type="ECO:0000313" key="1">
    <source>
        <dbReference type="EMBL" id="AGR41368.1"/>
    </source>
</evidence>
<proteinExistence type="predicted"/>
<dbReference type="OrthoDB" id="9765195at2"/>
<dbReference type="Proteomes" id="UP000014984">
    <property type="component" value="Chromosome"/>
</dbReference>